<accession>A0A9W6P2A3</accession>
<name>A0A9W6P2A3_9ACTN</name>
<dbReference type="AlphaFoldDB" id="A0A9W6P2A3"/>
<gene>
    <name evidence="2" type="ORF">Nans01_01700</name>
</gene>
<protein>
    <submittedName>
        <fullName evidence="2">ABC transporter permease</fullName>
    </submittedName>
</protein>
<sequence>MRVLLAVFAYGLRRYSTYRWATAASVVVNSVFGVINALVLLAVFETRPQINGYTAADAVTQVFLAQAFIGVTAIFGPPLELGERIRDGQVAMDLMRPVGFVRWWLATDLGRAAFNVLARSVPTFAVGVVLFDLALPAEPLRWVAVLVALVLAALVGFGLRYLYALAGFWLLDTRGVDAVAWLLGPFCSGMILPLVLFPDAVAAILRTLPWAALVQVPAEILLGRTVLPGGTLGGLAYQAAWAAALLVLGTVLTARATRRVVVQGG</sequence>
<keyword evidence="1" id="KW-0812">Transmembrane</keyword>
<feature type="transmembrane region" description="Helical" evidence="1">
    <location>
        <begin position="56"/>
        <end position="76"/>
    </location>
</feature>
<reference evidence="2" key="1">
    <citation type="submission" date="2023-02" db="EMBL/GenBank/DDBJ databases">
        <title>Nocardiopsis ansamitocini NBRC 112285.</title>
        <authorList>
            <person name="Ichikawa N."/>
            <person name="Sato H."/>
            <person name="Tonouchi N."/>
        </authorList>
    </citation>
    <scope>NUCLEOTIDE SEQUENCE</scope>
    <source>
        <strain evidence="2">NBRC 112285</strain>
    </source>
</reference>
<evidence type="ECO:0000313" key="3">
    <source>
        <dbReference type="Proteomes" id="UP001165092"/>
    </source>
</evidence>
<feature type="transmembrane region" description="Helical" evidence="1">
    <location>
        <begin position="20"/>
        <end position="44"/>
    </location>
</feature>
<evidence type="ECO:0000256" key="1">
    <source>
        <dbReference type="SAM" id="Phobius"/>
    </source>
</evidence>
<dbReference type="InterPro" id="IPR010390">
    <property type="entry name" value="ABC-2_transporter-like"/>
</dbReference>
<comment type="caution">
    <text evidence="2">The sequence shown here is derived from an EMBL/GenBank/DDBJ whole genome shotgun (WGS) entry which is preliminary data.</text>
</comment>
<dbReference type="EMBL" id="BSQG01000001">
    <property type="protein sequence ID" value="GLU45819.1"/>
    <property type="molecule type" value="Genomic_DNA"/>
</dbReference>
<feature type="transmembrane region" description="Helical" evidence="1">
    <location>
        <begin position="235"/>
        <end position="254"/>
    </location>
</feature>
<dbReference type="RefSeq" id="WP_285757831.1">
    <property type="nucleotide sequence ID" value="NZ_BSQG01000001.1"/>
</dbReference>
<feature type="transmembrane region" description="Helical" evidence="1">
    <location>
        <begin position="142"/>
        <end position="166"/>
    </location>
</feature>
<evidence type="ECO:0000313" key="2">
    <source>
        <dbReference type="EMBL" id="GLU45819.1"/>
    </source>
</evidence>
<keyword evidence="1" id="KW-1133">Transmembrane helix</keyword>
<organism evidence="2 3">
    <name type="scientific">Nocardiopsis ansamitocini</name>
    <dbReference type="NCBI Taxonomy" id="1670832"/>
    <lineage>
        <taxon>Bacteria</taxon>
        <taxon>Bacillati</taxon>
        <taxon>Actinomycetota</taxon>
        <taxon>Actinomycetes</taxon>
        <taxon>Streptosporangiales</taxon>
        <taxon>Nocardiopsidaceae</taxon>
        <taxon>Nocardiopsis</taxon>
    </lineage>
</organism>
<dbReference type="Pfam" id="PF06182">
    <property type="entry name" value="ABC2_membrane_6"/>
    <property type="match status" value="1"/>
</dbReference>
<keyword evidence="1" id="KW-0472">Membrane</keyword>
<dbReference type="PANTHER" id="PTHR36832">
    <property type="entry name" value="SLR1174 PROTEIN-RELATED"/>
    <property type="match status" value="1"/>
</dbReference>
<feature type="transmembrane region" description="Helical" evidence="1">
    <location>
        <begin position="112"/>
        <end position="135"/>
    </location>
</feature>
<feature type="transmembrane region" description="Helical" evidence="1">
    <location>
        <begin position="178"/>
        <end position="197"/>
    </location>
</feature>
<dbReference type="PANTHER" id="PTHR36832:SF2">
    <property type="entry name" value="INTEGRAL MEMBRANE PROTEIN"/>
    <property type="match status" value="1"/>
</dbReference>
<proteinExistence type="predicted"/>
<keyword evidence="3" id="KW-1185">Reference proteome</keyword>
<dbReference type="Proteomes" id="UP001165092">
    <property type="component" value="Unassembled WGS sequence"/>
</dbReference>